<reference evidence="2" key="1">
    <citation type="submission" date="2010-03" db="EMBL/GenBank/DDBJ databases">
        <title>Annotation of Blastomyces dermatitidis strain ATCC 18188.</title>
        <authorList>
            <consortium name="The Broad Institute Genome Sequencing Platform"/>
            <consortium name="Broad Institute Genome Sequencing Center for Infectious Disease."/>
            <person name="Cuomo C."/>
            <person name="Klein B."/>
            <person name="Sullivan T."/>
            <person name="Heitman J."/>
            <person name="Young S."/>
            <person name="Zeng Q."/>
            <person name="Gargeya S."/>
            <person name="Alvarado L."/>
            <person name="Berlin A.M."/>
            <person name="Chapman S.B."/>
            <person name="Chen Z."/>
            <person name="Freedman E."/>
            <person name="Gellesch M."/>
            <person name="Goldberg J."/>
            <person name="Griggs A."/>
            <person name="Gujja S."/>
            <person name="Heilman E."/>
            <person name="Heiman D."/>
            <person name="Howarth C."/>
            <person name="Mehta T."/>
            <person name="Neiman D."/>
            <person name="Pearson M."/>
            <person name="Roberts A."/>
            <person name="Saif S."/>
            <person name="Shea T."/>
            <person name="Shenoy N."/>
            <person name="Sisk P."/>
            <person name="Stolte C."/>
            <person name="Sykes S."/>
            <person name="White J."/>
            <person name="Yandava C."/>
            <person name="Haas B."/>
            <person name="Nusbaum C."/>
            <person name="Birren B."/>
        </authorList>
    </citation>
    <scope>NUCLEOTIDE SEQUENCE</scope>
    <source>
        <strain evidence="2">ATCC 18188</strain>
    </source>
</reference>
<evidence type="ECO:0000256" key="1">
    <source>
        <dbReference type="SAM" id="MobiDB-lite"/>
    </source>
</evidence>
<evidence type="ECO:0000313" key="2">
    <source>
        <dbReference type="EMBL" id="KMW67857.1"/>
    </source>
</evidence>
<feature type="region of interest" description="Disordered" evidence="1">
    <location>
        <begin position="1"/>
        <end position="31"/>
    </location>
</feature>
<dbReference type="Proteomes" id="UP000007802">
    <property type="component" value="Unassembled WGS sequence"/>
</dbReference>
<proteinExistence type="predicted"/>
<name>A0A0J9EPA1_AJEDA</name>
<protein>
    <submittedName>
        <fullName evidence="2">Uncharacterized protein</fullName>
    </submittedName>
</protein>
<feature type="compositionally biased region" description="Basic and acidic residues" evidence="1">
    <location>
        <begin position="1"/>
        <end position="28"/>
    </location>
</feature>
<dbReference type="AlphaFoldDB" id="A0A0J9EPA1"/>
<accession>A0A0J9EPA1</accession>
<gene>
    <name evidence="2" type="ORF">BDDG_12383</name>
</gene>
<sequence length="98" mass="11439">MRSLDQHRENSSQHNRERFQKFFKSSDAKKKHIKTFPRHGLCERDFETRKASQLHHKRSYPIPTKHDGIFATKSVPVGDVVKPVFVLACRLRSSLPKA</sequence>
<organism evidence="2">
    <name type="scientific">Ajellomyces dermatitidis (strain ATCC 18188 / CBS 674.68)</name>
    <name type="common">Blastomyces dermatitidis</name>
    <dbReference type="NCBI Taxonomy" id="653446"/>
    <lineage>
        <taxon>Eukaryota</taxon>
        <taxon>Fungi</taxon>
        <taxon>Dikarya</taxon>
        <taxon>Ascomycota</taxon>
        <taxon>Pezizomycotina</taxon>
        <taxon>Eurotiomycetes</taxon>
        <taxon>Eurotiomycetidae</taxon>
        <taxon>Onygenales</taxon>
        <taxon>Ajellomycetaceae</taxon>
        <taxon>Blastomyces</taxon>
    </lineage>
</organism>
<dbReference type="EMBL" id="GG749436">
    <property type="protein sequence ID" value="KMW67857.1"/>
    <property type="molecule type" value="Genomic_DNA"/>
</dbReference>